<proteinExistence type="predicted"/>
<evidence type="ECO:0000313" key="3">
    <source>
        <dbReference type="EMBL" id="QOD58461.1"/>
    </source>
</evidence>
<sequence length="221" mass="25238">MKDSLKNWMLPLLVGVLLGSGSASGYFLYQQQGHDAHSQKLEQQIQLEQQKQLQQQQEFTADLANKTSQFEQLVAKLNDELKEQKESSDRELAKLQQKITSLQQSTQKLTVTKKKLDTRVVQLKTETKQQQHVISNSQALFTEKANLQGELTQIKSQITQLKGPLAKQKKACDEFKSGTSWNWVSQADCDKYNTMNKEVVALEQKSTLISNRLEQLEKLTK</sequence>
<protein>
    <recommendedName>
        <fullName evidence="6">Chromosome segregation ATPase</fullName>
    </recommendedName>
</protein>
<keyword evidence="1" id="KW-0175">Coiled coil</keyword>
<dbReference type="EMBL" id="AP018046">
    <property type="protein sequence ID" value="BAX55138.1"/>
    <property type="molecule type" value="Genomic_DNA"/>
</dbReference>
<reference evidence="4" key="2">
    <citation type="submission" date="2017-05" db="EMBL/GenBank/DDBJ databases">
        <title>Whole genome sequence of fish pathogenic bacteria, Photobacterium damselae subsp. piscicida, strain 91-197, isolated from hybrid striped bass (Morone sp.) in USA.</title>
        <authorList>
            <person name="Teru Y."/>
            <person name="Hikima J."/>
            <person name="Kono T."/>
            <person name="Sakai M."/>
            <person name="Takano T."/>
            <person name="Hawke J.P."/>
            <person name="Takeyama H."/>
            <person name="Aoki T."/>
        </authorList>
    </citation>
    <scope>NUCLEOTIDE SEQUENCE [LARGE SCALE GENOMIC DNA]</scope>
    <source>
        <strain evidence="4">91-197</strain>
    </source>
</reference>
<evidence type="ECO:0000313" key="5">
    <source>
        <dbReference type="Proteomes" id="UP000516656"/>
    </source>
</evidence>
<dbReference type="EMBL" id="CP061855">
    <property type="protein sequence ID" value="QOD58461.1"/>
    <property type="molecule type" value="Genomic_DNA"/>
</dbReference>
<evidence type="ECO:0000313" key="2">
    <source>
        <dbReference type="EMBL" id="BAX55138.1"/>
    </source>
</evidence>
<accession>A0A1V1VEC6</accession>
<name>A0A1V1VEC6_PHODP</name>
<dbReference type="GeneID" id="93399664"/>
<feature type="coiled-coil region" evidence="1">
    <location>
        <begin position="38"/>
        <end position="112"/>
    </location>
</feature>
<organism evidence="3 5">
    <name type="scientific">Photobacterium damsela subsp. piscicida</name>
    <name type="common">Pasteurella piscicida</name>
    <dbReference type="NCBI Taxonomy" id="38294"/>
    <lineage>
        <taxon>Bacteria</taxon>
        <taxon>Pseudomonadati</taxon>
        <taxon>Pseudomonadota</taxon>
        <taxon>Gammaproteobacteria</taxon>
        <taxon>Vibrionales</taxon>
        <taxon>Vibrionaceae</taxon>
        <taxon>Photobacterium</taxon>
    </lineage>
</organism>
<dbReference type="AlphaFoldDB" id="A0A1V1VEC6"/>
<dbReference type="Proteomes" id="UP000218676">
    <property type="component" value="Chromosome 2"/>
</dbReference>
<dbReference type="RefSeq" id="WP_068969410.1">
    <property type="nucleotide sequence ID" value="NZ_AP018046.1"/>
</dbReference>
<reference evidence="2" key="1">
    <citation type="journal article" date="2017" name="Genome Announc.">
        <title>Whole-Genome Sequence of Photobacterium damselae subsp. piscicida Strain 91-197, Isolated from Hybrid Striped Bass (Morone sp.) in the United States.</title>
        <authorList>
            <person name="Teru Y."/>
            <person name="Hikima J."/>
            <person name="Kono T."/>
            <person name="Sakai M."/>
            <person name="Takano T."/>
            <person name="Hawke J.P."/>
            <person name="Takeyama H."/>
            <person name="Aoki T."/>
        </authorList>
    </citation>
    <scope>NUCLEOTIDE SEQUENCE</scope>
    <source>
        <strain evidence="2">91-197</strain>
    </source>
</reference>
<gene>
    <name evidence="3" type="ORF">IC627_16435</name>
    <name evidence="2" type="ORF">PDPUS_2_00552</name>
</gene>
<reference evidence="3 5" key="3">
    <citation type="submission" date="2020-09" db="EMBL/GenBank/DDBJ databases">
        <title>Complete, closed and curated genome sequences of Photobacterium damselae subsp. piscicida isolates from Australia indicate localised evolution and additional plasmid-borne pathogenicity mechanisms.</title>
        <authorList>
            <person name="Baseggio L."/>
            <person name="Silayeva O."/>
            <person name="Buller N."/>
            <person name="Landos M."/>
            <person name="Engelstaedter J."/>
            <person name="Barnes A.C."/>
        </authorList>
    </citation>
    <scope>NUCLEOTIDE SEQUENCE [LARGE SCALE GENOMIC DNA]</scope>
    <source>
        <strain evidence="3 5">AS-16-0540-1</strain>
    </source>
</reference>
<dbReference type="Proteomes" id="UP000516656">
    <property type="component" value="Chromosome 2"/>
</dbReference>
<evidence type="ECO:0008006" key="6">
    <source>
        <dbReference type="Google" id="ProtNLM"/>
    </source>
</evidence>
<evidence type="ECO:0000313" key="4">
    <source>
        <dbReference type="Proteomes" id="UP000218676"/>
    </source>
</evidence>
<evidence type="ECO:0000256" key="1">
    <source>
        <dbReference type="SAM" id="Coils"/>
    </source>
</evidence>